<feature type="transmembrane region" description="Helical" evidence="1">
    <location>
        <begin position="129"/>
        <end position="150"/>
    </location>
</feature>
<proteinExistence type="predicted"/>
<keyword evidence="1" id="KW-0812">Transmembrane</keyword>
<evidence type="ECO:0000313" key="2">
    <source>
        <dbReference type="EMBL" id="AND39847.1"/>
    </source>
</evidence>
<feature type="transmembrane region" description="Helical" evidence="1">
    <location>
        <begin position="61"/>
        <end position="86"/>
    </location>
</feature>
<reference evidence="2 3" key="1">
    <citation type="submission" date="2016-04" db="EMBL/GenBank/DDBJ databases">
        <title>Complete genome sequence of Bacillus oceanisediminis strain 2691.</title>
        <authorList>
            <person name="Jeong H."/>
            <person name="Kim H.J."/>
            <person name="Lee D.-W."/>
        </authorList>
    </citation>
    <scope>NUCLEOTIDE SEQUENCE [LARGE SCALE GENOMIC DNA]</scope>
    <source>
        <strain evidence="2 3">2691</strain>
    </source>
</reference>
<dbReference type="Proteomes" id="UP000077856">
    <property type="component" value="Chromosome"/>
</dbReference>
<gene>
    <name evidence="2" type="ORF">A361_12080</name>
</gene>
<keyword evidence="1" id="KW-0472">Membrane</keyword>
<sequence>MILPATIVIAFYTLSFFFFIEKKLSFLQNSLVLMLISIAARNYTTILALQLKWIHITEDSILFIVFLIHREIIGPILVLMFINIYWKTPSGVKRITVFALFLICLLGMDLFSSTSGVITYLNWNLLKAGIGNTAFLIAGLGLSKVLMYLMQESTNYGKGL</sequence>
<evidence type="ECO:0000256" key="1">
    <source>
        <dbReference type="SAM" id="Phobius"/>
    </source>
</evidence>
<protein>
    <submittedName>
        <fullName evidence="2">Uncharacterized protein</fullName>
    </submittedName>
</protein>
<keyword evidence="1" id="KW-1133">Transmembrane helix</keyword>
<evidence type="ECO:0000313" key="3">
    <source>
        <dbReference type="Proteomes" id="UP000077856"/>
    </source>
</evidence>
<dbReference type="EMBL" id="CP015506">
    <property type="protein sequence ID" value="AND39847.1"/>
    <property type="molecule type" value="Genomic_DNA"/>
</dbReference>
<organism evidence="2 3">
    <name type="scientific">Cytobacillus oceanisediminis 2691</name>
    <dbReference type="NCBI Taxonomy" id="1196031"/>
    <lineage>
        <taxon>Bacteria</taxon>
        <taxon>Bacillati</taxon>
        <taxon>Bacillota</taxon>
        <taxon>Bacilli</taxon>
        <taxon>Bacillales</taxon>
        <taxon>Bacillaceae</taxon>
        <taxon>Cytobacillus</taxon>
    </lineage>
</organism>
<feature type="transmembrane region" description="Helical" evidence="1">
    <location>
        <begin position="98"/>
        <end position="123"/>
    </location>
</feature>
<feature type="transmembrane region" description="Helical" evidence="1">
    <location>
        <begin position="6"/>
        <end position="24"/>
    </location>
</feature>
<dbReference type="AlphaFoldDB" id="A0A160MAN2"/>
<feature type="transmembrane region" description="Helical" evidence="1">
    <location>
        <begin position="31"/>
        <end position="49"/>
    </location>
</feature>
<name>A0A160MAN2_9BACI</name>
<dbReference type="eggNOG" id="ENOG502ZIDW">
    <property type="taxonomic scope" value="Bacteria"/>
</dbReference>
<dbReference type="STRING" id="1196031.A361_12080"/>
<dbReference type="KEGG" id="bon:A361_12080"/>
<accession>A0A160MAN2</accession>
<dbReference type="RefSeq" id="WP_019382971.1">
    <property type="nucleotide sequence ID" value="NZ_CP015506.1"/>
</dbReference>